<gene>
    <name evidence="1" type="ORF">J2795_003851</name>
</gene>
<evidence type="ECO:0000313" key="2">
    <source>
        <dbReference type="Proteomes" id="UP001184376"/>
    </source>
</evidence>
<keyword evidence="2" id="KW-1185">Reference proteome</keyword>
<comment type="caution">
    <text evidence="1">The sequence shown here is derived from an EMBL/GenBank/DDBJ whole genome shotgun (WGS) entry which is preliminary data.</text>
</comment>
<proteinExistence type="predicted"/>
<organism evidence="1 2">
    <name type="scientific">Chryseobacterium bernardetii</name>
    <dbReference type="NCBI Taxonomy" id="1241978"/>
    <lineage>
        <taxon>Bacteria</taxon>
        <taxon>Pseudomonadati</taxon>
        <taxon>Bacteroidota</taxon>
        <taxon>Flavobacteriia</taxon>
        <taxon>Flavobacteriales</taxon>
        <taxon>Weeksellaceae</taxon>
        <taxon>Chryseobacterium group</taxon>
        <taxon>Chryseobacterium</taxon>
    </lineage>
</organism>
<sequence>MKNLRKLTKNSLRSINGGEVWCPAKTNHIM</sequence>
<name>A0ACC6IZL1_9FLAO</name>
<evidence type="ECO:0000313" key="1">
    <source>
        <dbReference type="EMBL" id="MDR6443120.1"/>
    </source>
</evidence>
<accession>A0ACC6IZL1</accession>
<dbReference type="Proteomes" id="UP001184376">
    <property type="component" value="Unassembled WGS sequence"/>
</dbReference>
<dbReference type="EMBL" id="JAVDRG010000007">
    <property type="protein sequence ID" value="MDR6443120.1"/>
    <property type="molecule type" value="Genomic_DNA"/>
</dbReference>
<protein>
    <submittedName>
        <fullName evidence="1">Uncharacterized protein</fullName>
    </submittedName>
</protein>
<reference evidence="1" key="1">
    <citation type="submission" date="2023-07" db="EMBL/GenBank/DDBJ databases">
        <title>Sorghum-associated microbial communities from plants grown in Nebraska, USA.</title>
        <authorList>
            <person name="Schachtman D."/>
        </authorList>
    </citation>
    <scope>NUCLEOTIDE SEQUENCE</scope>
    <source>
        <strain evidence="1">DS1280</strain>
    </source>
</reference>